<dbReference type="InterPro" id="IPR050378">
    <property type="entry name" value="Metallo-dep_Hydrolases_sf"/>
</dbReference>
<proteinExistence type="predicted"/>
<organism evidence="2 3">
    <name type="scientific">Burkholderia lata (strain ATCC 17760 / DSM 23089 / LMG 22485 / NCIMB 9086 / R18194 / 383)</name>
    <dbReference type="NCBI Taxonomy" id="482957"/>
    <lineage>
        <taxon>Bacteria</taxon>
        <taxon>Pseudomonadati</taxon>
        <taxon>Pseudomonadota</taxon>
        <taxon>Betaproteobacteria</taxon>
        <taxon>Burkholderiales</taxon>
        <taxon>Burkholderiaceae</taxon>
        <taxon>Burkholderia</taxon>
        <taxon>Burkholderia cepacia complex</taxon>
    </lineage>
</organism>
<sequence>MSIPARSKLQAADFDVVIRSGTIVDGSGGPSYVADLAIRDGKIVRIGRIAERGVEEIDATGQIVTPGFVDIHTHYDGQVTWETRLSPSSNHGVTTVLTGNCGVGFAPCRSTQRDTLVKVMEGVEDIPEIVMTEGIPWNWETFPEYLDTLKARRYDIDFATQVPHSAIRVYVMNDGDGPPDAAQLRQMTEIVRDAIRAGAFGVSSSQHAGHRTVEGDLAPSVKAATDELFALAEGLKEADGGVFQVITDGYSAKSDAAKQMALIRRIAEISGRPVSYSLLQKDHCVDLPEAMLALNRHAQADGLPIRAQVFPRPVGLMFGLGLSFHPFRFRPSYEAIHALPLDQRVAAMRDPARRRAILSETPAHPNPVFVNIVKDFEDSFVLGDPPNYEPTPDQSIRAQARRTGTPPAELVYDLLLERDGTAILLAPSSNYSEGDLEAVRRMMVDDNTLLALGDGGAHYGMICDSSYPTTVLSYWTRDRPEGRVSLEWAVNKLSRRNALAIGLTDRGLLAEGMKADINVIDYANLTLHAPHPVHDLPAGGRRLVQSADGYTATLVNGVITYRDGQPTGALPGRLLRSGDYA</sequence>
<dbReference type="HOGENOM" id="CLU_016107_2_1_4"/>
<dbReference type="CDD" id="cd01297">
    <property type="entry name" value="D-aminoacylase"/>
    <property type="match status" value="1"/>
</dbReference>
<gene>
    <name evidence="2" type="ordered locus">Bcep18194_C7586</name>
</gene>
<dbReference type="AlphaFoldDB" id="Q39LN6"/>
<name>Q39LN6_BURL3</name>
<feature type="domain" description="Amidohydrolase 3" evidence="1">
    <location>
        <begin position="55"/>
        <end position="561"/>
    </location>
</feature>
<dbReference type="EC" id="3.5.2.3" evidence="2"/>
<dbReference type="SUPFAM" id="SSF51338">
    <property type="entry name" value="Composite domain of metallo-dependent hydrolases"/>
    <property type="match status" value="1"/>
</dbReference>
<keyword evidence="3" id="KW-1185">Reference proteome</keyword>
<reference evidence="2" key="1">
    <citation type="submission" date="2009-01" db="EMBL/GenBank/DDBJ databases">
        <title>Complete sequence of chromosome 3 of Burkholderia sp. 383.</title>
        <authorList>
            <consortium name="US DOE Joint Genome Institute"/>
            <person name="Copeland A."/>
            <person name="Lucas S."/>
            <person name="Lapidus A."/>
            <person name="Barry K."/>
            <person name="Detter J.C."/>
            <person name="Glavina T."/>
            <person name="Hammon N."/>
            <person name="Israni S."/>
            <person name="Pitluck S."/>
            <person name="Chain P."/>
            <person name="Malfatti S."/>
            <person name="Shin M."/>
            <person name="Vergez L."/>
            <person name="Schmutz J."/>
            <person name="Larimer F."/>
            <person name="Land M."/>
            <person name="Kyrpides N."/>
            <person name="Lykidis A."/>
            <person name="Richardson P."/>
        </authorList>
    </citation>
    <scope>NUCLEOTIDE SEQUENCE</scope>
    <source>
        <strain evidence="2">383</strain>
    </source>
</reference>
<dbReference type="EMBL" id="CP000150">
    <property type="protein sequence ID" value="ABB06630.1"/>
    <property type="molecule type" value="Genomic_DNA"/>
</dbReference>
<accession>Q39LN6</accession>
<dbReference type="SUPFAM" id="SSF51556">
    <property type="entry name" value="Metallo-dependent hydrolases"/>
    <property type="match status" value="1"/>
</dbReference>
<dbReference type="Pfam" id="PF07969">
    <property type="entry name" value="Amidohydro_3"/>
    <property type="match status" value="1"/>
</dbReference>
<dbReference type="InterPro" id="IPR032466">
    <property type="entry name" value="Metal_Hydrolase"/>
</dbReference>
<dbReference type="Gene3D" id="2.30.40.10">
    <property type="entry name" value="Urease, subunit C, domain 1"/>
    <property type="match status" value="1"/>
</dbReference>
<dbReference type="Proteomes" id="UP000002705">
    <property type="component" value="Chromosome 3"/>
</dbReference>
<evidence type="ECO:0000313" key="2">
    <source>
        <dbReference type="EMBL" id="ABB06630.1"/>
    </source>
</evidence>
<dbReference type="PANTHER" id="PTHR11647">
    <property type="entry name" value="HYDRANTOINASE/DIHYDROPYRIMIDINASE FAMILY MEMBER"/>
    <property type="match status" value="1"/>
</dbReference>
<dbReference type="InterPro" id="IPR013108">
    <property type="entry name" value="Amidohydro_3"/>
</dbReference>
<evidence type="ECO:0000259" key="1">
    <source>
        <dbReference type="Pfam" id="PF07969"/>
    </source>
</evidence>
<evidence type="ECO:0000313" key="3">
    <source>
        <dbReference type="Proteomes" id="UP000002705"/>
    </source>
</evidence>
<dbReference type="KEGG" id="bur:Bcep18194_C7586"/>
<protein>
    <submittedName>
        <fullName evidence="2">Dihydroorotase</fullName>
        <ecNumber evidence="2">3.5.2.3</ecNumber>
    </submittedName>
</protein>
<keyword evidence="2" id="KW-0378">Hydrolase</keyword>
<dbReference type="Gene3D" id="3.20.20.140">
    <property type="entry name" value="Metal-dependent hydrolases"/>
    <property type="match status" value="2"/>
</dbReference>
<dbReference type="PANTHER" id="PTHR11647:SF1">
    <property type="entry name" value="COLLAPSIN RESPONSE MEDIATOR PROTEIN"/>
    <property type="match status" value="1"/>
</dbReference>
<dbReference type="InterPro" id="IPR011059">
    <property type="entry name" value="Metal-dep_hydrolase_composite"/>
</dbReference>
<dbReference type="PATRIC" id="fig|482957.22.peg.8196"/>
<dbReference type="GO" id="GO:0004151">
    <property type="term" value="F:dihydroorotase activity"/>
    <property type="evidence" value="ECO:0007669"/>
    <property type="project" value="UniProtKB-EC"/>
</dbReference>
<dbReference type="GO" id="GO:0005829">
    <property type="term" value="C:cytosol"/>
    <property type="evidence" value="ECO:0007669"/>
    <property type="project" value="TreeGrafter"/>
</dbReference>